<dbReference type="Gene3D" id="3.40.50.1000">
    <property type="entry name" value="HAD superfamily/HAD-like"/>
    <property type="match status" value="1"/>
</dbReference>
<comment type="subcellular location">
    <subcellularLocation>
        <location evidence="1">Membrane</location>
        <topology evidence="1">Multi-pass membrane protein</topology>
    </subcellularLocation>
</comment>
<dbReference type="GO" id="GO:0016887">
    <property type="term" value="F:ATP hydrolysis activity"/>
    <property type="evidence" value="ECO:0007669"/>
    <property type="project" value="InterPro"/>
</dbReference>
<proteinExistence type="inferred from homology"/>
<dbReference type="InterPro" id="IPR023299">
    <property type="entry name" value="ATPase_P-typ_cyto_dom_N"/>
</dbReference>
<dbReference type="SUPFAM" id="SSF81653">
    <property type="entry name" value="Calcium ATPase, transduction domain A"/>
    <property type="match status" value="1"/>
</dbReference>
<dbReference type="Gene3D" id="2.70.150.10">
    <property type="entry name" value="Calcium-transporting ATPase, cytoplasmic transduction domain A"/>
    <property type="match status" value="1"/>
</dbReference>
<dbReference type="Gene3D" id="3.40.1110.10">
    <property type="entry name" value="Calcium-transporting ATPase, cytoplasmic domain N"/>
    <property type="match status" value="1"/>
</dbReference>
<dbReference type="Proteomes" id="UP000176583">
    <property type="component" value="Unassembled WGS sequence"/>
</dbReference>
<dbReference type="InterPro" id="IPR023298">
    <property type="entry name" value="ATPase_P-typ_TM_dom_sf"/>
</dbReference>
<dbReference type="GO" id="GO:0016020">
    <property type="term" value="C:membrane"/>
    <property type="evidence" value="ECO:0007669"/>
    <property type="project" value="UniProtKB-SubCell"/>
</dbReference>
<name>A0A1F4UHW9_UNCKA</name>
<evidence type="ECO:0000256" key="6">
    <source>
        <dbReference type="ARBA" id="ARBA00022967"/>
    </source>
</evidence>
<comment type="similarity">
    <text evidence="2">Belongs to the cation transport ATPase (P-type) (TC 3.A.3) family. Type IIA subfamily.</text>
</comment>
<dbReference type="GO" id="GO:0005524">
    <property type="term" value="F:ATP binding"/>
    <property type="evidence" value="ECO:0007669"/>
    <property type="project" value="UniProtKB-KW"/>
</dbReference>
<dbReference type="InterPro" id="IPR059000">
    <property type="entry name" value="ATPase_P-type_domA"/>
</dbReference>
<dbReference type="InterPro" id="IPR001757">
    <property type="entry name" value="P_typ_ATPase"/>
</dbReference>
<dbReference type="EMBL" id="MEUW01000015">
    <property type="protein sequence ID" value="OGC44568.1"/>
    <property type="molecule type" value="Genomic_DNA"/>
</dbReference>
<protein>
    <recommendedName>
        <fullName evidence="10">Cation-transporting P-type ATPase N-terminal domain-containing protein</fullName>
    </recommendedName>
</protein>
<keyword evidence="8 9" id="KW-0472">Membrane</keyword>
<evidence type="ECO:0000256" key="1">
    <source>
        <dbReference type="ARBA" id="ARBA00004141"/>
    </source>
</evidence>
<gene>
    <name evidence="11" type="ORF">A2V54_03680</name>
</gene>
<feature type="transmembrane region" description="Helical" evidence="9">
    <location>
        <begin position="730"/>
        <end position="752"/>
    </location>
</feature>
<reference evidence="11 12" key="1">
    <citation type="journal article" date="2016" name="Nat. Commun.">
        <title>Thousands of microbial genomes shed light on interconnected biogeochemical processes in an aquifer system.</title>
        <authorList>
            <person name="Anantharaman K."/>
            <person name="Brown C.T."/>
            <person name="Hug L.A."/>
            <person name="Sharon I."/>
            <person name="Castelle C.J."/>
            <person name="Probst A.J."/>
            <person name="Thomas B.C."/>
            <person name="Singh A."/>
            <person name="Wilkins M.J."/>
            <person name="Karaoz U."/>
            <person name="Brodie E.L."/>
            <person name="Williams K.H."/>
            <person name="Hubbard S.S."/>
            <person name="Banfield J.F."/>
        </authorList>
    </citation>
    <scope>NUCLEOTIDE SEQUENCE [LARGE SCALE GENOMIC DNA]</scope>
</reference>
<sequence>MISGLTSEEAKKRLEQFGPNILVGGNRVRPLKIFLSQFRSFLVAILIAAAAFSLFVGEDLDAIVILAIVVLNAVFGFIQEYRAENAIAALRRMVVNRVRVIRDGQEIEINAEELVPGDIFFLGVGQKIPADAQLLEAVNLTINEASLTGESAPVTKEVWKATASGGVPQDAGNDEGMVFMGTVVNSGRGLGEIQQTGMKTKFGRIASLISEVEEEATPLQKDLTRLGRTIVVIGLFAALAIFAIGELRGNPLVETLLAAISLAVAIVPEGLPAIVTITLGLGAQRMARKNAIIRRLSSIETFGSTDVICTDKTGTLTKNEMMVKKAFLDGKVYEEAALHPDKNKRFAQILRTGVLANTSSLVEEADGFKVLGDSTEGALLLLAKEHGIDYRKEREKGKLFREFSFDQKLKRMTVVWDTPGIGYEIFTKSAPEILLEISTLSAQEKKKIKDEIDSLASQGFRLLGFGYRRVGTEEPSHSITREQAEQDFEYLGFVAIYDPPREGVREAIKLAHQAGIAVRMITGDNPLTARAIGQEVGLFATEEQVLEGPAIEQLTDEGLREIVGRVKIFARVSPEHKIRIVKAYKELGKVVAVTGDGVNDAPALKQADVGMAMGIAGTDVAKESADAVLADDNFVSVVAAIEQGRLIYRNILKSIRYLLGCNFGEMITVLGAVALGFPVPLTPIQILWMNLVTDGLPALALSEDSGDHNVMFETPRKKGVPILDLLGKRWLIATGLGLGVAALATFYFLDFVSLAEARTATFMVFVVGEMVAALAVRKGEKLFSNSLLWVSILLTLGLQALIFTVPALQKIFDIVPLW</sequence>
<feature type="transmembrane region" description="Helical" evidence="9">
    <location>
        <begin position="256"/>
        <end position="281"/>
    </location>
</feature>
<dbReference type="InterPro" id="IPR036412">
    <property type="entry name" value="HAD-like_sf"/>
</dbReference>
<dbReference type="InterPro" id="IPR006068">
    <property type="entry name" value="ATPase_P-typ_cation-transptr_C"/>
</dbReference>
<dbReference type="SUPFAM" id="SSF81665">
    <property type="entry name" value="Calcium ATPase, transmembrane domain M"/>
    <property type="match status" value="1"/>
</dbReference>
<feature type="transmembrane region" description="Helical" evidence="9">
    <location>
        <begin position="759"/>
        <end position="776"/>
    </location>
</feature>
<dbReference type="Pfam" id="PF00690">
    <property type="entry name" value="Cation_ATPase_N"/>
    <property type="match status" value="1"/>
</dbReference>
<dbReference type="InterPro" id="IPR044492">
    <property type="entry name" value="P_typ_ATPase_HD_dom"/>
</dbReference>
<dbReference type="AlphaFoldDB" id="A0A1F4UHW9"/>
<evidence type="ECO:0000256" key="4">
    <source>
        <dbReference type="ARBA" id="ARBA00022741"/>
    </source>
</evidence>
<feature type="transmembrane region" description="Helical" evidence="9">
    <location>
        <begin position="62"/>
        <end position="83"/>
    </location>
</feature>
<feature type="transmembrane region" description="Helical" evidence="9">
    <location>
        <begin position="226"/>
        <end position="244"/>
    </location>
</feature>
<dbReference type="PRINTS" id="PR00120">
    <property type="entry name" value="HATPASE"/>
</dbReference>
<feature type="transmembrane region" description="Helical" evidence="9">
    <location>
        <begin position="788"/>
        <end position="808"/>
    </location>
</feature>
<feature type="transmembrane region" description="Helical" evidence="9">
    <location>
        <begin position="657"/>
        <end position="679"/>
    </location>
</feature>
<dbReference type="Gene3D" id="1.20.1110.10">
    <property type="entry name" value="Calcium-transporting ATPase, transmembrane domain"/>
    <property type="match status" value="1"/>
</dbReference>
<evidence type="ECO:0000313" key="11">
    <source>
        <dbReference type="EMBL" id="OGC44568.1"/>
    </source>
</evidence>
<evidence type="ECO:0000256" key="8">
    <source>
        <dbReference type="ARBA" id="ARBA00023136"/>
    </source>
</evidence>
<organism evidence="11 12">
    <name type="scientific">candidate division WWE3 bacterium RBG_19FT_COMBO_53_11</name>
    <dbReference type="NCBI Taxonomy" id="1802613"/>
    <lineage>
        <taxon>Bacteria</taxon>
        <taxon>Katanobacteria</taxon>
    </lineage>
</organism>
<keyword evidence="5" id="KW-0067">ATP-binding</keyword>
<dbReference type="PRINTS" id="PR00119">
    <property type="entry name" value="CATATPASE"/>
</dbReference>
<dbReference type="PROSITE" id="PS00154">
    <property type="entry name" value="ATPASE_E1_E2"/>
    <property type="match status" value="1"/>
</dbReference>
<dbReference type="SFLD" id="SFLDS00003">
    <property type="entry name" value="Haloacid_Dehalogenase"/>
    <property type="match status" value="1"/>
</dbReference>
<dbReference type="InterPro" id="IPR023214">
    <property type="entry name" value="HAD_sf"/>
</dbReference>
<evidence type="ECO:0000259" key="10">
    <source>
        <dbReference type="SMART" id="SM00831"/>
    </source>
</evidence>
<evidence type="ECO:0000313" key="12">
    <source>
        <dbReference type="Proteomes" id="UP000176583"/>
    </source>
</evidence>
<dbReference type="SUPFAM" id="SSF81660">
    <property type="entry name" value="Metal cation-transporting ATPase, ATP-binding domain N"/>
    <property type="match status" value="1"/>
</dbReference>
<keyword evidence="6" id="KW-1278">Translocase</keyword>
<feature type="transmembrane region" description="Helical" evidence="9">
    <location>
        <begin position="38"/>
        <end position="56"/>
    </location>
</feature>
<dbReference type="PANTHER" id="PTHR42861">
    <property type="entry name" value="CALCIUM-TRANSPORTING ATPASE"/>
    <property type="match status" value="1"/>
</dbReference>
<dbReference type="SUPFAM" id="SSF56784">
    <property type="entry name" value="HAD-like"/>
    <property type="match status" value="1"/>
</dbReference>
<dbReference type="SFLD" id="SFLDF00027">
    <property type="entry name" value="p-type_atpase"/>
    <property type="match status" value="1"/>
</dbReference>
<dbReference type="Pfam" id="PF00689">
    <property type="entry name" value="Cation_ATPase_C"/>
    <property type="match status" value="1"/>
</dbReference>
<keyword evidence="7 9" id="KW-1133">Transmembrane helix</keyword>
<dbReference type="SFLD" id="SFLDG00002">
    <property type="entry name" value="C1.7:_P-type_atpase_like"/>
    <property type="match status" value="1"/>
</dbReference>
<evidence type="ECO:0000256" key="3">
    <source>
        <dbReference type="ARBA" id="ARBA00022692"/>
    </source>
</evidence>
<feature type="domain" description="Cation-transporting P-type ATPase N-terminal" evidence="10">
    <location>
        <begin position="3"/>
        <end position="58"/>
    </location>
</feature>
<accession>A0A1F4UHW9</accession>
<keyword evidence="4" id="KW-0547">Nucleotide-binding</keyword>
<dbReference type="SMART" id="SM00831">
    <property type="entry name" value="Cation_ATPase_N"/>
    <property type="match status" value="1"/>
</dbReference>
<dbReference type="FunFam" id="3.40.50.1000:FF:000028">
    <property type="entry name" value="Calcium-transporting P-type ATPase, putative"/>
    <property type="match status" value="1"/>
</dbReference>
<evidence type="ECO:0000256" key="9">
    <source>
        <dbReference type="SAM" id="Phobius"/>
    </source>
</evidence>
<dbReference type="Pfam" id="PF00122">
    <property type="entry name" value="E1-E2_ATPase"/>
    <property type="match status" value="1"/>
</dbReference>
<evidence type="ECO:0000256" key="2">
    <source>
        <dbReference type="ARBA" id="ARBA00005675"/>
    </source>
</evidence>
<evidence type="ECO:0000256" key="7">
    <source>
        <dbReference type="ARBA" id="ARBA00022989"/>
    </source>
</evidence>
<dbReference type="InterPro" id="IPR018303">
    <property type="entry name" value="ATPase_P-typ_P_site"/>
</dbReference>
<evidence type="ECO:0000256" key="5">
    <source>
        <dbReference type="ARBA" id="ARBA00022840"/>
    </source>
</evidence>
<dbReference type="NCBIfam" id="TIGR01494">
    <property type="entry name" value="ATPase_P-type"/>
    <property type="match status" value="3"/>
</dbReference>
<keyword evidence="3 9" id="KW-0812">Transmembrane</keyword>
<dbReference type="InterPro" id="IPR008250">
    <property type="entry name" value="ATPase_P-typ_transduc_dom_A_sf"/>
</dbReference>
<dbReference type="InterPro" id="IPR004014">
    <property type="entry name" value="ATPase_P-typ_cation-transptr_N"/>
</dbReference>
<comment type="caution">
    <text evidence="11">The sequence shown here is derived from an EMBL/GenBank/DDBJ whole genome shotgun (WGS) entry which is preliminary data.</text>
</comment>
<dbReference type="STRING" id="1802613.A2V54_03680"/>
<dbReference type="Pfam" id="PF13246">
    <property type="entry name" value="Cation_ATPase"/>
    <property type="match status" value="1"/>
</dbReference>